<sequence length="56" mass="6445">MVGDLVSVYARYQARGNQYLREDRPCRRAGDTDIKVTEVVFTFVVLDENGKPRALR</sequence>
<comment type="caution">
    <text evidence="1">The sequence shown here is derived from an EMBL/GenBank/DDBJ whole genome shotgun (WGS) entry which is preliminary data.</text>
</comment>
<keyword evidence="2" id="KW-1185">Reference proteome</keyword>
<accession>A0ABU9Y6B5</accession>
<dbReference type="SUPFAM" id="SSF54637">
    <property type="entry name" value="Thioesterase/thiol ester dehydrase-isomerase"/>
    <property type="match status" value="1"/>
</dbReference>
<gene>
    <name evidence="1" type="ORF">ABC974_17135</name>
</gene>
<evidence type="ECO:0000313" key="1">
    <source>
        <dbReference type="EMBL" id="MEN2791363.1"/>
    </source>
</evidence>
<dbReference type="EMBL" id="JBDIME010000016">
    <property type="protein sequence ID" value="MEN2791363.1"/>
    <property type="molecule type" value="Genomic_DNA"/>
</dbReference>
<dbReference type="Proteomes" id="UP001419910">
    <property type="component" value="Unassembled WGS sequence"/>
</dbReference>
<dbReference type="RefSeq" id="WP_343892382.1">
    <property type="nucleotide sequence ID" value="NZ_BAAAEH010000059.1"/>
</dbReference>
<evidence type="ECO:0000313" key="2">
    <source>
        <dbReference type="Proteomes" id="UP001419910"/>
    </source>
</evidence>
<organism evidence="1 2">
    <name type="scientific">Sphingomonas oligophenolica</name>
    <dbReference type="NCBI Taxonomy" id="301154"/>
    <lineage>
        <taxon>Bacteria</taxon>
        <taxon>Pseudomonadati</taxon>
        <taxon>Pseudomonadota</taxon>
        <taxon>Alphaproteobacteria</taxon>
        <taxon>Sphingomonadales</taxon>
        <taxon>Sphingomonadaceae</taxon>
        <taxon>Sphingomonas</taxon>
    </lineage>
</organism>
<dbReference type="InterPro" id="IPR029069">
    <property type="entry name" value="HotDog_dom_sf"/>
</dbReference>
<protein>
    <recommendedName>
        <fullName evidence="3">HotDog ACOT-type domain-containing protein</fullName>
    </recommendedName>
</protein>
<evidence type="ECO:0008006" key="3">
    <source>
        <dbReference type="Google" id="ProtNLM"/>
    </source>
</evidence>
<reference evidence="1 2" key="1">
    <citation type="submission" date="2024-05" db="EMBL/GenBank/DDBJ databases">
        <authorList>
            <person name="Liu Q."/>
            <person name="Xin Y.-H."/>
        </authorList>
    </citation>
    <scope>NUCLEOTIDE SEQUENCE [LARGE SCALE GENOMIC DNA]</scope>
    <source>
        <strain evidence="1 2">CGMCC 1.10181</strain>
    </source>
</reference>
<proteinExistence type="predicted"/>
<name>A0ABU9Y6B5_9SPHN</name>